<reference evidence="4 5" key="1">
    <citation type="submission" date="2013-02" db="EMBL/GenBank/DDBJ databases">
        <title>Genome sequence of Clostridium saccharoperbutylacetonicum N1-4(HMT).</title>
        <authorList>
            <person name="Poehlein A."/>
            <person name="Daniel R."/>
        </authorList>
    </citation>
    <scope>NUCLEOTIDE SEQUENCE [LARGE SCALE GENOMIC DNA]</scope>
    <source>
        <strain evidence="5">N1-4(HMT)</strain>
    </source>
</reference>
<dbReference type="Pfam" id="PF00015">
    <property type="entry name" value="MCPsignal"/>
    <property type="match status" value="1"/>
</dbReference>
<dbReference type="SMART" id="SM00283">
    <property type="entry name" value="MA"/>
    <property type="match status" value="1"/>
</dbReference>
<dbReference type="GO" id="GO:0007165">
    <property type="term" value="P:signal transduction"/>
    <property type="evidence" value="ECO:0007669"/>
    <property type="project" value="UniProtKB-KW"/>
</dbReference>
<dbReference type="GO" id="GO:0016020">
    <property type="term" value="C:membrane"/>
    <property type="evidence" value="ECO:0007669"/>
    <property type="project" value="InterPro"/>
</dbReference>
<accession>M1MG71</accession>
<evidence type="ECO:0000313" key="4">
    <source>
        <dbReference type="EMBL" id="AGF55338.1"/>
    </source>
</evidence>
<dbReference type="InterPro" id="IPR004089">
    <property type="entry name" value="MCPsignal_dom"/>
</dbReference>
<dbReference type="PATRIC" id="fig|931276.5.peg.1532"/>
<dbReference type="AlphaFoldDB" id="M1MG71"/>
<dbReference type="eggNOG" id="COG0840">
    <property type="taxonomic scope" value="Bacteria"/>
</dbReference>
<protein>
    <submittedName>
        <fullName evidence="4">Methyl-accepting chemotaxis sensory transducer</fullName>
    </submittedName>
</protein>
<dbReference type="Gene3D" id="1.10.287.950">
    <property type="entry name" value="Methyl-accepting chemotaxis protein"/>
    <property type="match status" value="1"/>
</dbReference>
<proteinExistence type="predicted"/>
<feature type="domain" description="Methyl-accepting transducer" evidence="3">
    <location>
        <begin position="183"/>
        <end position="301"/>
    </location>
</feature>
<keyword evidence="1 2" id="KW-0807">Transducer</keyword>
<evidence type="ECO:0000256" key="1">
    <source>
        <dbReference type="ARBA" id="ARBA00023224"/>
    </source>
</evidence>
<evidence type="ECO:0000313" key="5">
    <source>
        <dbReference type="Proteomes" id="UP000011728"/>
    </source>
</evidence>
<name>M1MG71_9CLOT</name>
<dbReference type="SUPFAM" id="SSF58104">
    <property type="entry name" value="Methyl-accepting chemotaxis protein (MCP) signaling domain"/>
    <property type="match status" value="1"/>
</dbReference>
<dbReference type="KEGG" id="csr:Cspa_c15680"/>
<dbReference type="PANTHER" id="PTHR32089:SF112">
    <property type="entry name" value="LYSOZYME-LIKE PROTEIN-RELATED"/>
    <property type="match status" value="1"/>
</dbReference>
<organism evidence="4 5">
    <name type="scientific">Clostridium saccharoperbutylacetonicum N1-4(HMT)</name>
    <dbReference type="NCBI Taxonomy" id="931276"/>
    <lineage>
        <taxon>Bacteria</taxon>
        <taxon>Bacillati</taxon>
        <taxon>Bacillota</taxon>
        <taxon>Clostridia</taxon>
        <taxon>Eubacteriales</taxon>
        <taxon>Clostridiaceae</taxon>
        <taxon>Clostridium</taxon>
    </lineage>
</organism>
<dbReference type="PANTHER" id="PTHR32089">
    <property type="entry name" value="METHYL-ACCEPTING CHEMOTAXIS PROTEIN MCPB"/>
    <property type="match status" value="1"/>
</dbReference>
<dbReference type="STRING" id="36745.CLSAP_15300"/>
<keyword evidence="5" id="KW-1185">Reference proteome</keyword>
<dbReference type="HOGENOM" id="CLU_043276_0_0_9"/>
<evidence type="ECO:0000259" key="3">
    <source>
        <dbReference type="PROSITE" id="PS50111"/>
    </source>
</evidence>
<evidence type="ECO:0000256" key="2">
    <source>
        <dbReference type="PROSITE-ProRule" id="PRU00284"/>
    </source>
</evidence>
<gene>
    <name evidence="4" type="ORF">Cspa_c15680</name>
</gene>
<sequence>MFTKFIKEDTIILERLLTQLLGGDNMNKISNIEMINFFYNAMPVIEQLFDEDVSMGITDTEKYVATRYCKELELSAKEGDKIPAGGAIAEVIRTGNAAIKVVPESVYGVVMKSYAIPIKEDNKIVGVFAVAKSLAKKNEVTTITKNLTESLSQISAGINEISTGVQDLAGMNEKLLGETKVANEKAQNTDEIVNFIQSISSQTNLLGLNASIEAARAGDAGKGFSVVAQEIRKLSNSSNESIKKIDDVIKHISLAIGSINNNLSKSNDVSQNQSAALEEIAASISELNVTAKKLEELADRL</sequence>
<dbReference type="EMBL" id="CP004121">
    <property type="protein sequence ID" value="AGF55338.1"/>
    <property type="molecule type" value="Genomic_DNA"/>
</dbReference>
<dbReference type="Proteomes" id="UP000011728">
    <property type="component" value="Chromosome"/>
</dbReference>
<dbReference type="PROSITE" id="PS50111">
    <property type="entry name" value="CHEMOTAXIS_TRANSDUC_2"/>
    <property type="match status" value="1"/>
</dbReference>